<gene>
    <name evidence="2" type="ORF">GCM10022216_12050</name>
</gene>
<evidence type="ECO:0000313" key="3">
    <source>
        <dbReference type="Proteomes" id="UP001500101"/>
    </source>
</evidence>
<keyword evidence="1" id="KW-1133">Transmembrane helix</keyword>
<organism evidence="2 3">
    <name type="scientific">Sphingobacterium kyonggiense</name>
    <dbReference type="NCBI Taxonomy" id="714075"/>
    <lineage>
        <taxon>Bacteria</taxon>
        <taxon>Pseudomonadati</taxon>
        <taxon>Bacteroidota</taxon>
        <taxon>Sphingobacteriia</taxon>
        <taxon>Sphingobacteriales</taxon>
        <taxon>Sphingobacteriaceae</taxon>
        <taxon>Sphingobacterium</taxon>
    </lineage>
</organism>
<evidence type="ECO:0000313" key="2">
    <source>
        <dbReference type="EMBL" id="GAA4136679.1"/>
    </source>
</evidence>
<evidence type="ECO:0008006" key="4">
    <source>
        <dbReference type="Google" id="ProtNLM"/>
    </source>
</evidence>
<evidence type="ECO:0000256" key="1">
    <source>
        <dbReference type="SAM" id="Phobius"/>
    </source>
</evidence>
<comment type="caution">
    <text evidence="2">The sequence shown here is derived from an EMBL/GenBank/DDBJ whole genome shotgun (WGS) entry which is preliminary data.</text>
</comment>
<feature type="transmembrane region" description="Helical" evidence="1">
    <location>
        <begin position="55"/>
        <end position="76"/>
    </location>
</feature>
<dbReference type="Proteomes" id="UP001500101">
    <property type="component" value="Unassembled WGS sequence"/>
</dbReference>
<dbReference type="SUPFAM" id="SSF55961">
    <property type="entry name" value="Bet v1-like"/>
    <property type="match status" value="1"/>
</dbReference>
<dbReference type="EMBL" id="BAAAZI010000006">
    <property type="protein sequence ID" value="GAA4136679.1"/>
    <property type="molecule type" value="Genomic_DNA"/>
</dbReference>
<accession>A0ABP7YIF0</accession>
<keyword evidence="1" id="KW-0472">Membrane</keyword>
<proteinExistence type="predicted"/>
<sequence length="280" mass="32177">MSFSFLFIGPFIMGYISTYFSDVDSLKSKAYIIFVPWISIFIFFLITMITKLEGWACWLMVSPLFLLASSIGGYIGAQFRKDKNKKTYVSIAMLLPFLLAPIENQYARKQETFKAYNSIDIHAPAEKIWGLVTRVSKINEADDTGWLNKALGFPRPVEAVLNYEGVGAYRKAIFTNGLAFHETVTAYEHQKKMTFDIKAHPHEIPSTTLDEHVVVGGEFFDVLNGTYELEELGKDHYRLHLYSHFTLNTTFNFYASVWAKWIMKDIQQNILTVEKKRAES</sequence>
<protein>
    <recommendedName>
        <fullName evidence="4">Polyketide cyclase/dehydrase/lipid transport protein</fullName>
    </recommendedName>
</protein>
<feature type="transmembrane region" description="Helical" evidence="1">
    <location>
        <begin position="6"/>
        <end position="23"/>
    </location>
</feature>
<keyword evidence="1" id="KW-0812">Transmembrane</keyword>
<keyword evidence="3" id="KW-1185">Reference proteome</keyword>
<name>A0ABP7YIF0_9SPHI</name>
<dbReference type="InterPro" id="IPR023393">
    <property type="entry name" value="START-like_dom_sf"/>
</dbReference>
<reference evidence="3" key="1">
    <citation type="journal article" date="2019" name="Int. J. Syst. Evol. Microbiol.">
        <title>The Global Catalogue of Microorganisms (GCM) 10K type strain sequencing project: providing services to taxonomists for standard genome sequencing and annotation.</title>
        <authorList>
            <consortium name="The Broad Institute Genomics Platform"/>
            <consortium name="The Broad Institute Genome Sequencing Center for Infectious Disease"/>
            <person name="Wu L."/>
            <person name="Ma J."/>
        </authorList>
    </citation>
    <scope>NUCLEOTIDE SEQUENCE [LARGE SCALE GENOMIC DNA]</scope>
    <source>
        <strain evidence="3">JCM 16704</strain>
    </source>
</reference>
<dbReference type="Gene3D" id="3.30.530.20">
    <property type="match status" value="1"/>
</dbReference>
<feature type="transmembrane region" description="Helical" evidence="1">
    <location>
        <begin position="30"/>
        <end position="49"/>
    </location>
</feature>